<evidence type="ECO:0000313" key="2">
    <source>
        <dbReference type="Proteomes" id="UP000623842"/>
    </source>
</evidence>
<protein>
    <submittedName>
        <fullName evidence="1">Uncharacterized protein</fullName>
    </submittedName>
</protein>
<organism evidence="1 2">
    <name type="scientific">Thalassotalea marina</name>
    <dbReference type="NCBI Taxonomy" id="1673741"/>
    <lineage>
        <taxon>Bacteria</taxon>
        <taxon>Pseudomonadati</taxon>
        <taxon>Pseudomonadota</taxon>
        <taxon>Gammaproteobacteria</taxon>
        <taxon>Alteromonadales</taxon>
        <taxon>Colwelliaceae</taxon>
        <taxon>Thalassotalea</taxon>
    </lineage>
</organism>
<evidence type="ECO:0000313" key="1">
    <source>
        <dbReference type="EMBL" id="GHG06610.1"/>
    </source>
</evidence>
<dbReference type="EMBL" id="BNCK01000013">
    <property type="protein sequence ID" value="GHG06610.1"/>
    <property type="molecule type" value="Genomic_DNA"/>
</dbReference>
<reference evidence="1" key="1">
    <citation type="journal article" date="2014" name="Int. J. Syst. Evol. Microbiol.">
        <title>Complete genome sequence of Corynebacterium casei LMG S-19264T (=DSM 44701T), isolated from a smear-ripened cheese.</title>
        <authorList>
            <consortium name="US DOE Joint Genome Institute (JGI-PGF)"/>
            <person name="Walter F."/>
            <person name="Albersmeier A."/>
            <person name="Kalinowski J."/>
            <person name="Ruckert C."/>
        </authorList>
    </citation>
    <scope>NUCLEOTIDE SEQUENCE</scope>
    <source>
        <strain evidence="1">KCTC 42731</strain>
    </source>
</reference>
<proteinExistence type="predicted"/>
<reference evidence="1" key="2">
    <citation type="submission" date="2020-09" db="EMBL/GenBank/DDBJ databases">
        <authorList>
            <person name="Sun Q."/>
            <person name="Kim S."/>
        </authorList>
    </citation>
    <scope>NUCLEOTIDE SEQUENCE</scope>
    <source>
        <strain evidence="1">KCTC 42731</strain>
    </source>
</reference>
<accession>A0A919ENH5</accession>
<dbReference type="Proteomes" id="UP000623842">
    <property type="component" value="Unassembled WGS sequence"/>
</dbReference>
<sequence length="60" mass="6992">MSSIKRLIYRAQMKIKAWRVNGNSTLKRYDVFNEVLKNSTGIVNLPVELIIIEISEKELK</sequence>
<name>A0A919ENH5_9GAMM</name>
<dbReference type="AlphaFoldDB" id="A0A919ENH5"/>
<comment type="caution">
    <text evidence="1">The sequence shown here is derived from an EMBL/GenBank/DDBJ whole genome shotgun (WGS) entry which is preliminary data.</text>
</comment>
<gene>
    <name evidence="1" type="ORF">GCM10017161_40370</name>
</gene>
<keyword evidence="2" id="KW-1185">Reference proteome</keyword>